<reference evidence="2" key="1">
    <citation type="submission" date="2021-08" db="EMBL/GenBank/DDBJ databases">
        <authorList>
            <person name="Zhang H."/>
            <person name="Xu M."/>
            <person name="Yu Z."/>
            <person name="Yang L."/>
            <person name="Cai Y."/>
        </authorList>
    </citation>
    <scope>NUCLEOTIDE SEQUENCE</scope>
    <source>
        <strain evidence="2">CHL1</strain>
    </source>
</reference>
<accession>A0A9E6RBW3</accession>
<gene>
    <name evidence="2" type="ORF">K6K41_05320</name>
</gene>
<proteinExistence type="predicted"/>
<name>A0A9E6RBW3_9HYPH</name>
<dbReference type="KEGG" id="cmet:K6K41_05320"/>
<organism evidence="2 3">
    <name type="scientific">Chenggangzhangella methanolivorans</name>
    <dbReference type="NCBI Taxonomy" id="1437009"/>
    <lineage>
        <taxon>Bacteria</taxon>
        <taxon>Pseudomonadati</taxon>
        <taxon>Pseudomonadota</taxon>
        <taxon>Alphaproteobacteria</taxon>
        <taxon>Hyphomicrobiales</taxon>
        <taxon>Methylopilaceae</taxon>
        <taxon>Chenggangzhangella</taxon>
    </lineage>
</organism>
<dbReference type="InterPro" id="IPR025359">
    <property type="entry name" value="SduA_C"/>
</dbReference>
<evidence type="ECO:0000259" key="1">
    <source>
        <dbReference type="Pfam" id="PF14082"/>
    </source>
</evidence>
<evidence type="ECO:0000313" key="2">
    <source>
        <dbReference type="EMBL" id="QZO01020.1"/>
    </source>
</evidence>
<evidence type="ECO:0000313" key="3">
    <source>
        <dbReference type="Proteomes" id="UP000825701"/>
    </source>
</evidence>
<feature type="domain" description="Shedu protein SduA C-terminal" evidence="1">
    <location>
        <begin position="253"/>
        <end position="405"/>
    </location>
</feature>
<protein>
    <submittedName>
        <fullName evidence="2">DUF4263 domain-containing protein</fullName>
    </submittedName>
</protein>
<dbReference type="EMBL" id="CP081869">
    <property type="protein sequence ID" value="QZO01020.1"/>
    <property type="molecule type" value="Genomic_DNA"/>
</dbReference>
<sequence length="414" mass="48345">MDESDKDKFDRDLTIWPTVNGFLEALAKRYWGPLRKKVEADPRLRGSVTGFLVNFKEIAVYVGRTHIAIEYLGSELFDEMPDGINMNVKCFDLIDDKGNLLEKIIGFGSDSTVDFELKMPTFSQDYIWPTNRGHDKLYELGWNFAAQESIISLNAPKPVLEPGHFCRIVNGRFFDANDAGLITRHIKWLDALPISIEDRDDDYYNIKLNLGPLNKLVEHDADYRYPLPTEYKYRKLPIINRFIEIWGNRENRETKITSFIAQDENKFLITMRFGAADAHSELTCEWQSESKPPIKPDFFVVQPNGFADIVEFKLPYISSKGVVGELNRESFASWLNSYISQTRVYASYFDDPNNRRWFENRYGFSVLKPRRWLVVGRRSDFTPQMWREIASDYRDLEIMNFDDLVDGVSIQFYK</sequence>
<dbReference type="AlphaFoldDB" id="A0A9E6RBW3"/>
<dbReference type="Proteomes" id="UP000825701">
    <property type="component" value="Chromosome"/>
</dbReference>
<dbReference type="RefSeq" id="WP_261404241.1">
    <property type="nucleotide sequence ID" value="NZ_CP081869.1"/>
</dbReference>
<dbReference type="Pfam" id="PF14082">
    <property type="entry name" value="SduA_C"/>
    <property type="match status" value="1"/>
</dbReference>
<keyword evidence="3" id="KW-1185">Reference proteome</keyword>